<dbReference type="GO" id="GO:0030600">
    <property type="term" value="F:feruloyl esterase activity"/>
    <property type="evidence" value="ECO:0007669"/>
    <property type="project" value="InterPro"/>
</dbReference>
<organism evidence="10 11">
    <name type="scientific">Nocardia pulmonis</name>
    <dbReference type="NCBI Taxonomy" id="2951408"/>
    <lineage>
        <taxon>Bacteria</taxon>
        <taxon>Bacillati</taxon>
        <taxon>Actinomycetota</taxon>
        <taxon>Actinomycetes</taxon>
        <taxon>Mycobacteriales</taxon>
        <taxon>Nocardiaceae</taxon>
        <taxon>Nocardia</taxon>
    </lineage>
</organism>
<keyword evidence="4 9" id="KW-0732">Signal</keyword>
<dbReference type="Proteomes" id="UP001139157">
    <property type="component" value="Unassembled WGS sequence"/>
</dbReference>
<dbReference type="Pfam" id="PF10503">
    <property type="entry name" value="Esterase_PHB"/>
    <property type="match status" value="1"/>
</dbReference>
<evidence type="ECO:0000256" key="2">
    <source>
        <dbReference type="ARBA" id="ARBA00022525"/>
    </source>
</evidence>
<dbReference type="RefSeq" id="WP_251914817.1">
    <property type="nucleotide sequence ID" value="NZ_JAMRXG010000010.1"/>
</dbReference>
<dbReference type="PANTHER" id="PTHR38050">
    <property type="match status" value="1"/>
</dbReference>
<gene>
    <name evidence="10" type="ORF">NDR86_23880</name>
</gene>
<reference evidence="10" key="1">
    <citation type="submission" date="2022-06" db="EMBL/GenBank/DDBJ databases">
        <title>Novel species in genus nocardia.</title>
        <authorList>
            <person name="Li F."/>
        </authorList>
    </citation>
    <scope>NUCLEOTIDE SEQUENCE</scope>
    <source>
        <strain evidence="10">CDC141</strain>
    </source>
</reference>
<evidence type="ECO:0000256" key="1">
    <source>
        <dbReference type="ARBA" id="ARBA00004613"/>
    </source>
</evidence>
<proteinExistence type="predicted"/>
<comment type="subcellular location">
    <subcellularLocation>
        <location evidence="1">Secreted</location>
    </subcellularLocation>
</comment>
<dbReference type="EMBL" id="JAMRXG010000010">
    <property type="protein sequence ID" value="MCM6776530.1"/>
    <property type="molecule type" value="Genomic_DNA"/>
</dbReference>
<protein>
    <recommendedName>
        <fullName evidence="12">Polyhydroxybutyrate depolymerase</fullName>
    </recommendedName>
</protein>
<keyword evidence="6" id="KW-0119">Carbohydrate metabolism</keyword>
<keyword evidence="2" id="KW-0964">Secreted</keyword>
<dbReference type="GO" id="GO:0045493">
    <property type="term" value="P:xylan catabolic process"/>
    <property type="evidence" value="ECO:0007669"/>
    <property type="project" value="UniProtKB-KW"/>
</dbReference>
<evidence type="ECO:0000313" key="11">
    <source>
        <dbReference type="Proteomes" id="UP001139157"/>
    </source>
</evidence>
<evidence type="ECO:0000313" key="10">
    <source>
        <dbReference type="EMBL" id="MCM6776530.1"/>
    </source>
</evidence>
<evidence type="ECO:0000256" key="3">
    <source>
        <dbReference type="ARBA" id="ARBA00022651"/>
    </source>
</evidence>
<keyword evidence="3" id="KW-0858">Xylan degradation</keyword>
<dbReference type="Gene3D" id="3.40.50.1820">
    <property type="entry name" value="alpha/beta hydrolase"/>
    <property type="match status" value="1"/>
</dbReference>
<evidence type="ECO:0000256" key="8">
    <source>
        <dbReference type="SAM" id="MobiDB-lite"/>
    </source>
</evidence>
<dbReference type="InterPro" id="IPR029058">
    <property type="entry name" value="AB_hydrolase_fold"/>
</dbReference>
<dbReference type="GO" id="GO:0005576">
    <property type="term" value="C:extracellular region"/>
    <property type="evidence" value="ECO:0007669"/>
    <property type="project" value="UniProtKB-SubCell"/>
</dbReference>
<dbReference type="SUPFAM" id="SSF53474">
    <property type="entry name" value="alpha/beta-Hydrolases"/>
    <property type="match status" value="1"/>
</dbReference>
<evidence type="ECO:0000256" key="9">
    <source>
        <dbReference type="SAM" id="SignalP"/>
    </source>
</evidence>
<dbReference type="InterPro" id="IPR043595">
    <property type="entry name" value="FaeB/C/D"/>
</dbReference>
<evidence type="ECO:0000256" key="5">
    <source>
        <dbReference type="ARBA" id="ARBA00022801"/>
    </source>
</evidence>
<name>A0A9X2IZX0_9NOCA</name>
<keyword evidence="7" id="KW-0624">Polysaccharide degradation</keyword>
<comment type="caution">
    <text evidence="10">The sequence shown here is derived from an EMBL/GenBank/DDBJ whole genome shotgun (WGS) entry which is preliminary data.</text>
</comment>
<keyword evidence="5" id="KW-0378">Hydrolase</keyword>
<evidence type="ECO:0000256" key="4">
    <source>
        <dbReference type="ARBA" id="ARBA00022729"/>
    </source>
</evidence>
<evidence type="ECO:0008006" key="12">
    <source>
        <dbReference type="Google" id="ProtNLM"/>
    </source>
</evidence>
<keyword evidence="11" id="KW-1185">Reference proteome</keyword>
<evidence type="ECO:0000256" key="7">
    <source>
        <dbReference type="ARBA" id="ARBA00023326"/>
    </source>
</evidence>
<dbReference type="PANTHER" id="PTHR38050:SF2">
    <property type="entry name" value="FERULOYL ESTERASE C-RELATED"/>
    <property type="match status" value="1"/>
</dbReference>
<dbReference type="InterPro" id="IPR010126">
    <property type="entry name" value="Esterase_phb"/>
</dbReference>
<feature type="region of interest" description="Disordered" evidence="8">
    <location>
        <begin position="29"/>
        <end position="85"/>
    </location>
</feature>
<accession>A0A9X2IZX0</accession>
<feature type="chain" id="PRO_5040901430" description="Polyhydroxybutyrate depolymerase" evidence="9">
    <location>
        <begin position="30"/>
        <end position="323"/>
    </location>
</feature>
<dbReference type="AlphaFoldDB" id="A0A9X2IZX0"/>
<sequence length="323" mass="34253">MRKSSTLARVVVAVCAAVTVALSGVVAHAQPDDAPPPSGPVPGENNAPIDPSLPDTGQPDAADQALGEPAAACSTRPTGGDASVGRDLPGGGFYRLYVPPGLSGAAPLLVALHGGGGSPVSHENMTGWSGFAKQKKFIVAYPRARVPSPTGGWLWFSQPGALEIELIRSVVRDVAATWCVNPKRVYVEGHSMGGMMTGRMACAARNMFASFGVYDGQYPIDPNNCPAGRPASFAFFAGSQEKSDAHVATRDHRDLWRKRNACPAQPANEPHPAGVLVAQRFECAAGTRVLWRVYDAGHAWPQGALDDDIRNRMWTFFMSNPRP</sequence>
<feature type="signal peptide" evidence="9">
    <location>
        <begin position="1"/>
        <end position="29"/>
    </location>
</feature>
<evidence type="ECO:0000256" key="6">
    <source>
        <dbReference type="ARBA" id="ARBA00023277"/>
    </source>
</evidence>